<sequence>MDDASNLPFSEIELSKDERKMLKALADSRIFATDDIFQTANRLKHFGLANLHPIPSKDGVPVLSFGTSCAIGIEERGKDYLAYIDQRKKSTKASRIHDLVIAIISFLLGLLTSEHFWNFLSKCLSGFEG</sequence>
<evidence type="ECO:0000313" key="1">
    <source>
        <dbReference type="EMBL" id="DAD77955.1"/>
    </source>
</evidence>
<proteinExistence type="predicted"/>
<reference evidence="1" key="1">
    <citation type="journal article" date="2021" name="Proc. Natl. Acad. Sci. U.S.A.">
        <title>A Catalog of Tens of Thousands of Viruses from Human Metagenomes Reveals Hidden Associations with Chronic Diseases.</title>
        <authorList>
            <person name="Tisza M.J."/>
            <person name="Buck C.B."/>
        </authorList>
    </citation>
    <scope>NUCLEOTIDE SEQUENCE</scope>
    <source>
        <strain evidence="1">CtHDv29</strain>
    </source>
</reference>
<name>A0A8S5M7K5_9CAUD</name>
<dbReference type="EMBL" id="BK014836">
    <property type="protein sequence ID" value="DAD77955.1"/>
    <property type="molecule type" value="Genomic_DNA"/>
</dbReference>
<protein>
    <submittedName>
        <fullName evidence="1">Uncharacterized protein</fullName>
    </submittedName>
</protein>
<organism evidence="1">
    <name type="scientific">Siphoviridae sp. ctHDv29</name>
    <dbReference type="NCBI Taxonomy" id="2826228"/>
    <lineage>
        <taxon>Viruses</taxon>
        <taxon>Duplodnaviria</taxon>
        <taxon>Heunggongvirae</taxon>
        <taxon>Uroviricota</taxon>
        <taxon>Caudoviricetes</taxon>
    </lineage>
</organism>
<accession>A0A8S5M7K5</accession>